<dbReference type="EMBL" id="JANPWB010000004">
    <property type="protein sequence ID" value="KAJ1194252.1"/>
    <property type="molecule type" value="Genomic_DNA"/>
</dbReference>
<dbReference type="AlphaFoldDB" id="A0AAV7V2Q0"/>
<accession>A0AAV7V2Q0</accession>
<organism evidence="1 2">
    <name type="scientific">Pleurodeles waltl</name>
    <name type="common">Iberian ribbed newt</name>
    <dbReference type="NCBI Taxonomy" id="8319"/>
    <lineage>
        <taxon>Eukaryota</taxon>
        <taxon>Metazoa</taxon>
        <taxon>Chordata</taxon>
        <taxon>Craniata</taxon>
        <taxon>Vertebrata</taxon>
        <taxon>Euteleostomi</taxon>
        <taxon>Amphibia</taxon>
        <taxon>Batrachia</taxon>
        <taxon>Caudata</taxon>
        <taxon>Salamandroidea</taxon>
        <taxon>Salamandridae</taxon>
        <taxon>Pleurodelinae</taxon>
        <taxon>Pleurodeles</taxon>
    </lineage>
</organism>
<protein>
    <submittedName>
        <fullName evidence="1">Uncharacterized protein</fullName>
    </submittedName>
</protein>
<keyword evidence="2" id="KW-1185">Reference proteome</keyword>
<reference evidence="1" key="1">
    <citation type="journal article" date="2022" name="bioRxiv">
        <title>Sequencing and chromosome-scale assembly of the giantPleurodeles waltlgenome.</title>
        <authorList>
            <person name="Brown T."/>
            <person name="Elewa A."/>
            <person name="Iarovenko S."/>
            <person name="Subramanian E."/>
            <person name="Araus A.J."/>
            <person name="Petzold A."/>
            <person name="Susuki M."/>
            <person name="Suzuki K.-i.T."/>
            <person name="Hayashi T."/>
            <person name="Toyoda A."/>
            <person name="Oliveira C."/>
            <person name="Osipova E."/>
            <person name="Leigh N.D."/>
            <person name="Simon A."/>
            <person name="Yun M.H."/>
        </authorList>
    </citation>
    <scope>NUCLEOTIDE SEQUENCE</scope>
    <source>
        <strain evidence="1">20211129_DDA</strain>
        <tissue evidence="1">Liver</tissue>
    </source>
</reference>
<name>A0AAV7V2Q0_PLEWA</name>
<sequence>MYDYHPCQLGDIDRQAPHTEAIWDERQRLQGGLDEAQDTLGKHDYKTYTEAQHEQGDTLRSLLPCLVNREKGGNAVVSIRDVNRTTLTAQEDILRHSSEFYSTLYVQQDLGDTKSISRVLDEVPLPTADGNVRAVLNAPLDEKDSRRAIKQMNTEKVPGNNKLSVEFYQECVEFSCTPLLAMCNEEFETVVLPASLKEANTMGLSKPRRNPTDSDHC</sequence>
<comment type="caution">
    <text evidence="1">The sequence shown here is derived from an EMBL/GenBank/DDBJ whole genome shotgun (WGS) entry which is preliminary data.</text>
</comment>
<gene>
    <name evidence="1" type="ORF">NDU88_003541</name>
</gene>
<evidence type="ECO:0000313" key="2">
    <source>
        <dbReference type="Proteomes" id="UP001066276"/>
    </source>
</evidence>
<proteinExistence type="predicted"/>
<evidence type="ECO:0000313" key="1">
    <source>
        <dbReference type="EMBL" id="KAJ1194252.1"/>
    </source>
</evidence>
<dbReference type="Proteomes" id="UP001066276">
    <property type="component" value="Chromosome 2_2"/>
</dbReference>